<gene>
    <name evidence="6" type="primary">aguR</name>
</gene>
<feature type="transmembrane region" description="Helical" evidence="4">
    <location>
        <begin position="76"/>
        <end position="96"/>
    </location>
</feature>
<dbReference type="EMBL" id="EF104920">
    <property type="protein sequence ID" value="ABN81023.1"/>
    <property type="molecule type" value="Genomic_DNA"/>
</dbReference>
<accession>B7S4N0</accession>
<dbReference type="InterPro" id="IPR036388">
    <property type="entry name" value="WH-like_DNA-bd_sf"/>
</dbReference>
<dbReference type="SMR" id="B7S4N0"/>
<evidence type="ECO:0000256" key="1">
    <source>
        <dbReference type="ARBA" id="ARBA00023015"/>
    </source>
</evidence>
<dbReference type="InterPro" id="IPR016032">
    <property type="entry name" value="Sig_transdc_resp-reg_C-effctor"/>
</dbReference>
<protein>
    <submittedName>
        <fullName evidence="6">AguR</fullName>
    </submittedName>
</protein>
<dbReference type="Gene3D" id="1.10.10.10">
    <property type="entry name" value="Winged helix-like DNA-binding domain superfamily/Winged helix DNA-binding domain"/>
    <property type="match status" value="1"/>
</dbReference>
<organism evidence="6">
    <name type="scientific">Streptococcus ratti</name>
    <dbReference type="NCBI Taxonomy" id="1341"/>
    <lineage>
        <taxon>Bacteria</taxon>
        <taxon>Bacillati</taxon>
        <taxon>Bacillota</taxon>
        <taxon>Bacilli</taxon>
        <taxon>Lactobacillales</taxon>
        <taxon>Streptococcaceae</taxon>
        <taxon>Streptococcus</taxon>
    </lineage>
</organism>
<dbReference type="PANTHER" id="PTHR44688">
    <property type="entry name" value="DNA-BINDING TRANSCRIPTIONAL ACTIVATOR DEVR_DOSR"/>
    <property type="match status" value="1"/>
</dbReference>
<feature type="transmembrane region" description="Helical" evidence="4">
    <location>
        <begin position="103"/>
        <end position="121"/>
    </location>
</feature>
<keyword evidence="3" id="KW-0804">Transcription</keyword>
<evidence type="ECO:0000256" key="3">
    <source>
        <dbReference type="ARBA" id="ARBA00023163"/>
    </source>
</evidence>
<name>B7S4N0_STRRT</name>
<keyword evidence="2" id="KW-0238">DNA-binding</keyword>
<dbReference type="GO" id="GO:0006355">
    <property type="term" value="P:regulation of DNA-templated transcription"/>
    <property type="evidence" value="ECO:0007669"/>
    <property type="project" value="InterPro"/>
</dbReference>
<dbReference type="InterPro" id="IPR000792">
    <property type="entry name" value="Tscrpt_reg_LuxR_C"/>
</dbReference>
<feature type="transmembrane region" description="Helical" evidence="4">
    <location>
        <begin position="6"/>
        <end position="29"/>
    </location>
</feature>
<feature type="transmembrane region" description="Helical" evidence="4">
    <location>
        <begin position="36"/>
        <end position="56"/>
    </location>
</feature>
<dbReference type="PANTHER" id="PTHR44688:SF16">
    <property type="entry name" value="DNA-BINDING TRANSCRIPTIONAL ACTIVATOR DEVR_DOSR"/>
    <property type="match status" value="1"/>
</dbReference>
<reference evidence="6" key="1">
    <citation type="journal article" date="2009" name="Oral Microbiol. Immunol.">
        <title>Distribution, regulation and role of the agmatine deiminase system in mutans streptococci.</title>
        <authorList>
            <person name="Griswold A.R."/>
            <person name="Nascimento M.M."/>
            <person name="Burne R.A."/>
        </authorList>
    </citation>
    <scope>NUCLEOTIDE SEQUENCE</scope>
    <source>
        <strain evidence="6">FA-1</strain>
    </source>
</reference>
<feature type="domain" description="HTH luxR-type" evidence="5">
    <location>
        <begin position="249"/>
        <end position="314"/>
    </location>
</feature>
<keyword evidence="4" id="KW-0472">Membrane</keyword>
<keyword evidence="1" id="KW-0805">Transcription regulation</keyword>
<evidence type="ECO:0000313" key="6">
    <source>
        <dbReference type="EMBL" id="ABN81023.1"/>
    </source>
</evidence>
<dbReference type="SMART" id="SM00421">
    <property type="entry name" value="HTH_LUXR"/>
    <property type="match status" value="1"/>
</dbReference>
<dbReference type="AlphaFoldDB" id="B7S4N0"/>
<dbReference type="CDD" id="cd06170">
    <property type="entry name" value="LuxR_C_like"/>
    <property type="match status" value="1"/>
</dbReference>
<dbReference type="PROSITE" id="PS50043">
    <property type="entry name" value="HTH_LUXR_2"/>
    <property type="match status" value="1"/>
</dbReference>
<evidence type="ECO:0000256" key="2">
    <source>
        <dbReference type="ARBA" id="ARBA00023125"/>
    </source>
</evidence>
<dbReference type="GO" id="GO:0003677">
    <property type="term" value="F:DNA binding"/>
    <property type="evidence" value="ECO:0007669"/>
    <property type="project" value="UniProtKB-KW"/>
</dbReference>
<evidence type="ECO:0000256" key="4">
    <source>
        <dbReference type="SAM" id="Phobius"/>
    </source>
</evidence>
<evidence type="ECO:0000259" key="5">
    <source>
        <dbReference type="PROSITE" id="PS50043"/>
    </source>
</evidence>
<dbReference type="Pfam" id="PF00196">
    <property type="entry name" value="GerE"/>
    <property type="match status" value="1"/>
</dbReference>
<sequence>MKIELIYIYNLLLMMLYAITMAFSVSFFIREKKKTLYLVTSLYLLFFILDNSVISMTEIISSFASNYNSSFQGTSFIKTTVFLVNNFCQLWIVHYLSKRKMPWWEYLILLAIFLFMLLPSLPSLPNTATKVYLYYLPNQLLLFYTGLIAFFNSKKENVSKLGKKYLKLIALLAMIASVAILIEDTFVIFTVDQYSIFNTKIMNRNVSEDLFSIIACWLLLYYFLKDYPLLEKRNQALQTKALSKDAIQDFFDYYHLTEREQDICQLLLEHKQNQEIAKELYLSVGTVKTHIHNIYIKMAINKREQFFSLYKDYFAEHP</sequence>
<feature type="transmembrane region" description="Helical" evidence="4">
    <location>
        <begin position="165"/>
        <end position="189"/>
    </location>
</feature>
<feature type="transmembrane region" description="Helical" evidence="4">
    <location>
        <begin position="209"/>
        <end position="224"/>
    </location>
</feature>
<feature type="transmembrane region" description="Helical" evidence="4">
    <location>
        <begin position="133"/>
        <end position="153"/>
    </location>
</feature>
<keyword evidence="4" id="KW-0812">Transmembrane</keyword>
<dbReference type="PRINTS" id="PR00038">
    <property type="entry name" value="HTHLUXR"/>
</dbReference>
<keyword evidence="4" id="KW-1133">Transmembrane helix</keyword>
<proteinExistence type="predicted"/>
<dbReference type="SUPFAM" id="SSF46894">
    <property type="entry name" value="C-terminal effector domain of the bipartite response regulators"/>
    <property type="match status" value="1"/>
</dbReference>